<comment type="caution">
    <text evidence="1">The sequence shown here is derived from an EMBL/GenBank/DDBJ whole genome shotgun (WGS) entry which is preliminary data.</text>
</comment>
<dbReference type="AlphaFoldDB" id="X1CRR4"/>
<evidence type="ECO:0000313" key="1">
    <source>
        <dbReference type="EMBL" id="GAH11131.1"/>
    </source>
</evidence>
<sequence>EKTKLLIKRLENYSKTYNHKEGYYNDAPKHDQNSHGADAWRYLAVAQKSLEIYNPNRIFGEEDTIQKHCSKYSGL</sequence>
<reference evidence="1" key="1">
    <citation type="journal article" date="2014" name="Front. Microbiol.">
        <title>High frequency of phylogenetically diverse reductive dehalogenase-homologous genes in deep subseafloor sedimentary metagenomes.</title>
        <authorList>
            <person name="Kawai M."/>
            <person name="Futagami T."/>
            <person name="Toyoda A."/>
            <person name="Takaki Y."/>
            <person name="Nishi S."/>
            <person name="Hori S."/>
            <person name="Arai W."/>
            <person name="Tsubouchi T."/>
            <person name="Morono Y."/>
            <person name="Uchiyama I."/>
            <person name="Ito T."/>
            <person name="Fujiyama A."/>
            <person name="Inagaki F."/>
            <person name="Takami H."/>
        </authorList>
    </citation>
    <scope>NUCLEOTIDE SEQUENCE</scope>
    <source>
        <strain evidence="1">Expedition CK06-06</strain>
    </source>
</reference>
<organism evidence="1">
    <name type="scientific">marine sediment metagenome</name>
    <dbReference type="NCBI Taxonomy" id="412755"/>
    <lineage>
        <taxon>unclassified sequences</taxon>
        <taxon>metagenomes</taxon>
        <taxon>ecological metagenomes</taxon>
    </lineage>
</organism>
<proteinExistence type="predicted"/>
<gene>
    <name evidence="1" type="ORF">S01H4_54159</name>
</gene>
<feature type="non-terminal residue" evidence="1">
    <location>
        <position position="1"/>
    </location>
</feature>
<dbReference type="EMBL" id="BART01031143">
    <property type="protein sequence ID" value="GAH11131.1"/>
    <property type="molecule type" value="Genomic_DNA"/>
</dbReference>
<name>X1CRR4_9ZZZZ</name>
<protein>
    <submittedName>
        <fullName evidence="1">Uncharacterized protein</fullName>
    </submittedName>
</protein>
<accession>X1CRR4</accession>